<keyword evidence="2" id="KW-1185">Reference proteome</keyword>
<gene>
    <name evidence="1" type="ORF">L596_024944</name>
</gene>
<dbReference type="EMBL" id="AZBU02000009">
    <property type="protein sequence ID" value="TKR64406.1"/>
    <property type="molecule type" value="Genomic_DNA"/>
</dbReference>
<name>A0A4U5M6B7_STECR</name>
<dbReference type="OrthoDB" id="10578651at2759"/>
<dbReference type="AlphaFoldDB" id="A0A4U5M6B7"/>
<sequence length="558" mass="62744">MEPEEHLEPIAEGCERRWGVVITPQMLGTFVGAVFCPETKRVFLMPRKLFEAPKIPTAMSRSRELRLQKIYIFGDVLTFDSNEAGVVKQIVGRQPPIWEPLSTETGKLTLKMSVVRSPKGDLFNETFGQIGLNTDDNELPHSSVPVFTRVSCIYTLEHPFQVRFQLESFLGVDQESMHMARNAPWSTVLPLLIDPSAPDYESDDGNKDTKTKDTKGVLLFNFIYSSEYPNREFLRVFVHSPEKFGPDGRLGAESILKPGFLVRFNAFHSDIHDKWFVADYDARRHRIPKVQIPGTELNPNKPQQAFTPIVQDDESFMIAAKVPKLYAMGDIPGLYHNTHLGLVIERRGLITALYSKPAMADILFTGFAPRRISNFEVVGFSGEAKPTQFLKYIEACGYIVGSEILCPQHPTVLFSIPFAHNRSAGTAVTFHAQRSLSVGPGNDIRISYKVYDLRALAKPKFSVATTMANGKEAIMAIVYRVKIHQLEPWVSPLVGVVDDPLHLLKDAPKEGALVILDRDADYSRSYTLFYIVRYIGPPREAQQSYLAARKIVAVLNEN</sequence>
<proteinExistence type="predicted"/>
<evidence type="ECO:0000313" key="2">
    <source>
        <dbReference type="Proteomes" id="UP000298663"/>
    </source>
</evidence>
<organism evidence="1 2">
    <name type="scientific">Steinernema carpocapsae</name>
    <name type="common">Entomopathogenic nematode</name>
    <dbReference type="NCBI Taxonomy" id="34508"/>
    <lineage>
        <taxon>Eukaryota</taxon>
        <taxon>Metazoa</taxon>
        <taxon>Ecdysozoa</taxon>
        <taxon>Nematoda</taxon>
        <taxon>Chromadorea</taxon>
        <taxon>Rhabditida</taxon>
        <taxon>Tylenchina</taxon>
        <taxon>Panagrolaimomorpha</taxon>
        <taxon>Strongyloidoidea</taxon>
        <taxon>Steinernematidae</taxon>
        <taxon>Steinernema</taxon>
    </lineage>
</organism>
<reference evidence="1 2" key="2">
    <citation type="journal article" date="2019" name="G3 (Bethesda)">
        <title>Hybrid Assembly of the Genome of the Entomopathogenic Nematode Steinernema carpocapsae Identifies the X-Chromosome.</title>
        <authorList>
            <person name="Serra L."/>
            <person name="Macchietto M."/>
            <person name="Macias-Munoz A."/>
            <person name="McGill C.J."/>
            <person name="Rodriguez I.M."/>
            <person name="Rodriguez B."/>
            <person name="Murad R."/>
            <person name="Mortazavi A."/>
        </authorList>
    </citation>
    <scope>NUCLEOTIDE SEQUENCE [LARGE SCALE GENOMIC DNA]</scope>
    <source>
        <strain evidence="1 2">ALL</strain>
    </source>
</reference>
<evidence type="ECO:0000313" key="1">
    <source>
        <dbReference type="EMBL" id="TKR64406.1"/>
    </source>
</evidence>
<dbReference type="Proteomes" id="UP000298663">
    <property type="component" value="Unassembled WGS sequence"/>
</dbReference>
<protein>
    <submittedName>
        <fullName evidence="1">Uncharacterized protein</fullName>
    </submittedName>
</protein>
<accession>A0A4U5M6B7</accession>
<reference evidence="1 2" key="1">
    <citation type="journal article" date="2015" name="Genome Biol.">
        <title>Comparative genomics of Steinernema reveals deeply conserved gene regulatory networks.</title>
        <authorList>
            <person name="Dillman A.R."/>
            <person name="Macchietto M."/>
            <person name="Porter C.F."/>
            <person name="Rogers A."/>
            <person name="Williams B."/>
            <person name="Antoshechkin I."/>
            <person name="Lee M.M."/>
            <person name="Goodwin Z."/>
            <person name="Lu X."/>
            <person name="Lewis E.E."/>
            <person name="Goodrich-Blair H."/>
            <person name="Stock S.P."/>
            <person name="Adams B.J."/>
            <person name="Sternberg P.W."/>
            <person name="Mortazavi A."/>
        </authorList>
    </citation>
    <scope>NUCLEOTIDE SEQUENCE [LARGE SCALE GENOMIC DNA]</scope>
    <source>
        <strain evidence="1 2">ALL</strain>
    </source>
</reference>
<comment type="caution">
    <text evidence="1">The sequence shown here is derived from an EMBL/GenBank/DDBJ whole genome shotgun (WGS) entry which is preliminary data.</text>
</comment>